<organism evidence="9 10">
    <name type="scientific">Bugula neritina</name>
    <name type="common">Brown bryozoan</name>
    <name type="synonym">Sertularia neritina</name>
    <dbReference type="NCBI Taxonomy" id="10212"/>
    <lineage>
        <taxon>Eukaryota</taxon>
        <taxon>Metazoa</taxon>
        <taxon>Spiralia</taxon>
        <taxon>Lophotrochozoa</taxon>
        <taxon>Bryozoa</taxon>
        <taxon>Gymnolaemata</taxon>
        <taxon>Cheilostomatida</taxon>
        <taxon>Flustrina</taxon>
        <taxon>Buguloidea</taxon>
        <taxon>Bugulidae</taxon>
        <taxon>Bugula</taxon>
    </lineage>
</organism>
<sequence>MATKFCGCQTFDVDKFEKEKQLREIGSQAVWSLSSCKIGFGIENLLDSNTSSFWQSDDATPHYINIQFKRKMYISDVCIYMDFKNDESYTPNKMSIRAGSHFHDLLEVELVELAEPNGWLYIPLRDRHDKMVKTFMLQIVIISNHQNGKDTHLRQIRVHTPNTQVELNPNNPVITQNFSSVDMKQFSIR</sequence>
<dbReference type="PANTHER" id="PTHR12936:SF0">
    <property type="entry name" value="ANAPHASE-PROMOTING COMPLEX SUBUNIT 10"/>
    <property type="match status" value="1"/>
</dbReference>
<gene>
    <name evidence="9" type="ORF">EB796_025053</name>
</gene>
<dbReference type="Gene3D" id="2.60.120.260">
    <property type="entry name" value="Galactose-binding domain-like"/>
    <property type="match status" value="1"/>
</dbReference>
<comment type="caution">
    <text evidence="9">The sequence shown here is derived from an EMBL/GenBank/DDBJ whole genome shotgun (WGS) entry which is preliminary data.</text>
</comment>
<proteinExistence type="inferred from homology"/>
<evidence type="ECO:0000259" key="8">
    <source>
        <dbReference type="PROSITE" id="PS51284"/>
    </source>
</evidence>
<dbReference type="GO" id="GO:0070979">
    <property type="term" value="P:protein K11-linked ubiquitination"/>
    <property type="evidence" value="ECO:0007669"/>
    <property type="project" value="TreeGrafter"/>
</dbReference>
<dbReference type="EMBL" id="VXIV02003496">
    <property type="protein sequence ID" value="KAF6016634.1"/>
    <property type="molecule type" value="Genomic_DNA"/>
</dbReference>
<accession>A0A7J7ITA4</accession>
<comment type="similarity">
    <text evidence="1 7">Belongs to the APC10 family.</text>
</comment>
<keyword evidence="10" id="KW-1185">Reference proteome</keyword>
<evidence type="ECO:0000256" key="7">
    <source>
        <dbReference type="PIRNR" id="PIRNR028841"/>
    </source>
</evidence>
<keyword evidence="3 7" id="KW-0132">Cell division</keyword>
<name>A0A7J7ITA4_BUGNE</name>
<evidence type="ECO:0000256" key="2">
    <source>
        <dbReference type="ARBA" id="ARBA00013927"/>
    </source>
</evidence>
<keyword evidence="6 7" id="KW-0131">Cell cycle</keyword>
<dbReference type="Proteomes" id="UP000593567">
    <property type="component" value="Unassembled WGS sequence"/>
</dbReference>
<evidence type="ECO:0000256" key="4">
    <source>
        <dbReference type="ARBA" id="ARBA00022776"/>
    </source>
</evidence>
<comment type="function">
    <text evidence="7">Component of the anaphase promoting complex/cyclosome (APC/C), a cell cycle-regulated E3 ubiquitin-protein ligase complex that controls progression through mitosis and the G1 phase of the cell cycle.</text>
</comment>
<evidence type="ECO:0000256" key="1">
    <source>
        <dbReference type="ARBA" id="ARBA00006762"/>
    </source>
</evidence>
<dbReference type="SMART" id="SM01337">
    <property type="entry name" value="APC10"/>
    <property type="match status" value="1"/>
</dbReference>
<dbReference type="PIRSF" id="PIRSF028841">
    <property type="entry name" value="APC10_sub"/>
    <property type="match status" value="1"/>
</dbReference>
<keyword evidence="5 7" id="KW-0833">Ubl conjugation pathway</keyword>
<keyword evidence="4 7" id="KW-0498">Mitosis</keyword>
<dbReference type="GO" id="GO:0051301">
    <property type="term" value="P:cell division"/>
    <property type="evidence" value="ECO:0007669"/>
    <property type="project" value="UniProtKB-KW"/>
</dbReference>
<dbReference type="Pfam" id="PF03256">
    <property type="entry name" value="ANAPC10"/>
    <property type="match status" value="1"/>
</dbReference>
<reference evidence="9" key="1">
    <citation type="submission" date="2020-06" db="EMBL/GenBank/DDBJ databases">
        <title>Draft genome of Bugula neritina, a colonial animal packing powerful symbionts and potential medicines.</title>
        <authorList>
            <person name="Rayko M."/>
        </authorList>
    </citation>
    <scope>NUCLEOTIDE SEQUENCE [LARGE SCALE GENOMIC DNA]</scope>
    <source>
        <strain evidence="9">Kwan_BN1</strain>
    </source>
</reference>
<evidence type="ECO:0000256" key="5">
    <source>
        <dbReference type="ARBA" id="ARBA00022786"/>
    </source>
</evidence>
<evidence type="ECO:0000313" key="10">
    <source>
        <dbReference type="Proteomes" id="UP000593567"/>
    </source>
</evidence>
<dbReference type="GO" id="GO:0005680">
    <property type="term" value="C:anaphase-promoting complex"/>
    <property type="evidence" value="ECO:0007669"/>
    <property type="project" value="InterPro"/>
</dbReference>
<evidence type="ECO:0000256" key="6">
    <source>
        <dbReference type="ARBA" id="ARBA00023306"/>
    </source>
</evidence>
<dbReference type="InterPro" id="IPR008979">
    <property type="entry name" value="Galactose-bd-like_sf"/>
</dbReference>
<dbReference type="PANTHER" id="PTHR12936">
    <property type="entry name" value="ANAPHASE-PROMOTING COMPLEX 10"/>
    <property type="match status" value="1"/>
</dbReference>
<dbReference type="FunFam" id="2.60.120.260:FF:000122">
    <property type="entry name" value="Anaphase-promoting complex subunit 10"/>
    <property type="match status" value="1"/>
</dbReference>
<dbReference type="GO" id="GO:0031145">
    <property type="term" value="P:anaphase-promoting complex-dependent catabolic process"/>
    <property type="evidence" value="ECO:0007669"/>
    <property type="project" value="InterPro"/>
</dbReference>
<dbReference type="CDD" id="cd08366">
    <property type="entry name" value="APC10"/>
    <property type="match status" value="1"/>
</dbReference>
<dbReference type="AlphaFoldDB" id="A0A7J7ITA4"/>
<evidence type="ECO:0000313" key="9">
    <source>
        <dbReference type="EMBL" id="KAF6016634.1"/>
    </source>
</evidence>
<dbReference type="PROSITE" id="PS51284">
    <property type="entry name" value="DOC"/>
    <property type="match status" value="1"/>
</dbReference>
<dbReference type="InterPro" id="IPR016901">
    <property type="entry name" value="APC10/Doc1"/>
</dbReference>
<evidence type="ECO:0000256" key="3">
    <source>
        <dbReference type="ARBA" id="ARBA00022618"/>
    </source>
</evidence>
<feature type="domain" description="DOC" evidence="8">
    <location>
        <begin position="1"/>
        <end position="185"/>
    </location>
</feature>
<dbReference type="OrthoDB" id="24948at2759"/>
<dbReference type="InterPro" id="IPR004939">
    <property type="entry name" value="APC_su10/DOC_dom"/>
</dbReference>
<protein>
    <recommendedName>
        <fullName evidence="2 7">Anaphase-promoting complex subunit 10</fullName>
    </recommendedName>
</protein>
<dbReference type="SUPFAM" id="SSF49785">
    <property type="entry name" value="Galactose-binding domain-like"/>
    <property type="match status" value="1"/>
</dbReference>